<proteinExistence type="predicted"/>
<comment type="caution">
    <text evidence="1">The sequence shown here is derived from an EMBL/GenBank/DDBJ whole genome shotgun (WGS) entry which is preliminary data.</text>
</comment>
<name>A0A212C361_CEREH</name>
<protein>
    <submittedName>
        <fullName evidence="1">Uncharacterized protein</fullName>
    </submittedName>
</protein>
<keyword evidence="2" id="KW-1185">Reference proteome</keyword>
<gene>
    <name evidence="1" type="ORF">Celaphus_00019551</name>
</gene>
<reference evidence="1 2" key="1">
    <citation type="journal article" date="2018" name="Mol. Genet. Genomics">
        <title>The red deer Cervus elaphus genome CerEla1.0: sequencing, annotating, genes, and chromosomes.</title>
        <authorList>
            <person name="Bana N.A."/>
            <person name="Nyiri A."/>
            <person name="Nagy J."/>
            <person name="Frank K."/>
            <person name="Nagy T."/>
            <person name="Steger V."/>
            <person name="Schiller M."/>
            <person name="Lakatos P."/>
            <person name="Sugar L."/>
            <person name="Horn P."/>
            <person name="Barta E."/>
            <person name="Orosz L."/>
        </authorList>
    </citation>
    <scope>NUCLEOTIDE SEQUENCE [LARGE SCALE GENOMIC DNA]</scope>
    <source>
        <strain evidence="1">Hungarian</strain>
    </source>
</reference>
<evidence type="ECO:0000313" key="2">
    <source>
        <dbReference type="Proteomes" id="UP000242450"/>
    </source>
</evidence>
<dbReference type="Proteomes" id="UP000242450">
    <property type="component" value="Chromosome 31"/>
</dbReference>
<accession>A0A212C361</accession>
<sequence length="45" mass="4980">MAAVSPGFFLKHHQHGSTQTIFSCPQKRPPQAILQQLKLALRPLG</sequence>
<dbReference type="EMBL" id="MKHE01000031">
    <property type="protein sequence ID" value="OWK00416.1"/>
    <property type="molecule type" value="Genomic_DNA"/>
</dbReference>
<organism evidence="1 2">
    <name type="scientific">Cervus elaphus hippelaphus</name>
    <name type="common">European red deer</name>
    <dbReference type="NCBI Taxonomy" id="46360"/>
    <lineage>
        <taxon>Eukaryota</taxon>
        <taxon>Metazoa</taxon>
        <taxon>Chordata</taxon>
        <taxon>Craniata</taxon>
        <taxon>Vertebrata</taxon>
        <taxon>Euteleostomi</taxon>
        <taxon>Mammalia</taxon>
        <taxon>Eutheria</taxon>
        <taxon>Laurasiatheria</taxon>
        <taxon>Artiodactyla</taxon>
        <taxon>Ruminantia</taxon>
        <taxon>Pecora</taxon>
        <taxon>Cervidae</taxon>
        <taxon>Cervinae</taxon>
        <taxon>Cervus</taxon>
    </lineage>
</organism>
<dbReference type="AlphaFoldDB" id="A0A212C361"/>
<evidence type="ECO:0000313" key="1">
    <source>
        <dbReference type="EMBL" id="OWK00416.1"/>
    </source>
</evidence>